<feature type="transmembrane region" description="Helical" evidence="7">
    <location>
        <begin position="234"/>
        <end position="256"/>
    </location>
</feature>
<dbReference type="GO" id="GO:0015833">
    <property type="term" value="P:peptide transport"/>
    <property type="evidence" value="ECO:0007669"/>
    <property type="project" value="InterPro"/>
</dbReference>
<comment type="subcellular location">
    <subcellularLocation>
        <location evidence="1">Cell membrane</location>
        <topology evidence="1">Multi-pass membrane protein</topology>
    </subcellularLocation>
</comment>
<evidence type="ECO:0000256" key="2">
    <source>
        <dbReference type="ARBA" id="ARBA00022692"/>
    </source>
</evidence>
<keyword evidence="2 7" id="KW-0812">Transmembrane</keyword>
<evidence type="ECO:0000313" key="10">
    <source>
        <dbReference type="EMBL" id="ETR72385.1"/>
    </source>
</evidence>
<organism evidence="10 11">
    <name type="scientific">Candidatus Magnetoglobus multicellularis str. Araruama</name>
    <dbReference type="NCBI Taxonomy" id="890399"/>
    <lineage>
        <taxon>Bacteria</taxon>
        <taxon>Pseudomonadati</taxon>
        <taxon>Thermodesulfobacteriota</taxon>
        <taxon>Desulfobacteria</taxon>
        <taxon>Desulfobacterales</taxon>
        <taxon>Desulfobacteraceae</taxon>
        <taxon>Candidatus Magnetoglobus</taxon>
    </lineage>
</organism>
<dbReference type="InterPro" id="IPR027417">
    <property type="entry name" value="P-loop_NTPase"/>
</dbReference>
<comment type="caution">
    <text evidence="10">The sequence shown here is derived from an EMBL/GenBank/DDBJ whole genome shotgun (WGS) entry which is preliminary data.</text>
</comment>
<dbReference type="SUPFAM" id="SSF52540">
    <property type="entry name" value="P-loop containing nucleoside triphosphate hydrolases"/>
    <property type="match status" value="1"/>
</dbReference>
<evidence type="ECO:0000313" key="11">
    <source>
        <dbReference type="Proteomes" id="UP000189670"/>
    </source>
</evidence>
<feature type="transmembrane region" description="Helical" evidence="7">
    <location>
        <begin position="124"/>
        <end position="146"/>
    </location>
</feature>
<dbReference type="Pfam" id="PF00664">
    <property type="entry name" value="ABC_membrane"/>
    <property type="match status" value="1"/>
</dbReference>
<evidence type="ECO:0000256" key="1">
    <source>
        <dbReference type="ARBA" id="ARBA00004651"/>
    </source>
</evidence>
<dbReference type="GO" id="GO:0016887">
    <property type="term" value="F:ATP hydrolysis activity"/>
    <property type="evidence" value="ECO:0007669"/>
    <property type="project" value="InterPro"/>
</dbReference>
<dbReference type="InterPro" id="IPR003593">
    <property type="entry name" value="AAA+_ATPase"/>
</dbReference>
<accession>A0A1V1PCI0</accession>
<keyword evidence="5 7" id="KW-1133">Transmembrane helix</keyword>
<dbReference type="GO" id="GO:0140359">
    <property type="term" value="F:ABC-type transporter activity"/>
    <property type="evidence" value="ECO:0007669"/>
    <property type="project" value="InterPro"/>
</dbReference>
<dbReference type="GO" id="GO:0005886">
    <property type="term" value="C:plasma membrane"/>
    <property type="evidence" value="ECO:0007669"/>
    <property type="project" value="UniProtKB-SubCell"/>
</dbReference>
<dbReference type="Proteomes" id="UP000189670">
    <property type="component" value="Unassembled WGS sequence"/>
</dbReference>
<dbReference type="Gene3D" id="1.20.1560.10">
    <property type="entry name" value="ABC transporter type 1, transmembrane domain"/>
    <property type="match status" value="1"/>
</dbReference>
<feature type="transmembrane region" description="Helical" evidence="7">
    <location>
        <begin position="268"/>
        <end position="292"/>
    </location>
</feature>
<dbReference type="GO" id="GO:0005524">
    <property type="term" value="F:ATP binding"/>
    <property type="evidence" value="ECO:0007669"/>
    <property type="project" value="UniProtKB-KW"/>
</dbReference>
<dbReference type="InterPro" id="IPR039421">
    <property type="entry name" value="Type_1_exporter"/>
</dbReference>
<dbReference type="AlphaFoldDB" id="A0A1V1PCI0"/>
<dbReference type="InterPro" id="IPR036640">
    <property type="entry name" value="ABC1_TM_sf"/>
</dbReference>
<dbReference type="CDD" id="cd03228">
    <property type="entry name" value="ABCC_MRP_Like"/>
    <property type="match status" value="1"/>
</dbReference>
<dbReference type="InterPro" id="IPR005898">
    <property type="entry name" value="Cyc_pep_transpt_SyrD/YojI"/>
</dbReference>
<dbReference type="PANTHER" id="PTHR24221:SF654">
    <property type="entry name" value="ATP-BINDING CASSETTE SUB-FAMILY B MEMBER 6"/>
    <property type="match status" value="1"/>
</dbReference>
<evidence type="ECO:0000259" key="8">
    <source>
        <dbReference type="PROSITE" id="PS50893"/>
    </source>
</evidence>
<feature type="domain" description="ABC transmembrane type-1" evidence="9">
    <location>
        <begin position="19"/>
        <end position="293"/>
    </location>
</feature>
<evidence type="ECO:0000256" key="4">
    <source>
        <dbReference type="ARBA" id="ARBA00022840"/>
    </source>
</evidence>
<reference evidence="11" key="1">
    <citation type="submission" date="2012-11" db="EMBL/GenBank/DDBJ databases">
        <authorList>
            <person name="Lucero-Rivera Y.E."/>
            <person name="Tovar-Ramirez D."/>
        </authorList>
    </citation>
    <scope>NUCLEOTIDE SEQUENCE [LARGE SCALE GENOMIC DNA]</scope>
    <source>
        <strain evidence="11">Araruama</strain>
    </source>
</reference>
<dbReference type="PROSITE" id="PS50929">
    <property type="entry name" value="ABC_TM1F"/>
    <property type="match status" value="1"/>
</dbReference>
<dbReference type="SMART" id="SM00382">
    <property type="entry name" value="AAA"/>
    <property type="match status" value="1"/>
</dbReference>
<keyword evidence="6 7" id="KW-0472">Membrane</keyword>
<dbReference type="InterPro" id="IPR011527">
    <property type="entry name" value="ABC1_TM_dom"/>
</dbReference>
<proteinExistence type="predicted"/>
<dbReference type="SUPFAM" id="SSF90123">
    <property type="entry name" value="ABC transporter transmembrane region"/>
    <property type="match status" value="1"/>
</dbReference>
<dbReference type="GO" id="GO:1904680">
    <property type="term" value="F:peptide transmembrane transporter activity"/>
    <property type="evidence" value="ECO:0007669"/>
    <property type="project" value="InterPro"/>
</dbReference>
<keyword evidence="4 10" id="KW-0067">ATP-binding</keyword>
<evidence type="ECO:0000256" key="5">
    <source>
        <dbReference type="ARBA" id="ARBA00022989"/>
    </source>
</evidence>
<dbReference type="PROSITE" id="PS50893">
    <property type="entry name" value="ABC_TRANSPORTER_2"/>
    <property type="match status" value="1"/>
</dbReference>
<feature type="domain" description="ABC transporter" evidence="8">
    <location>
        <begin position="332"/>
        <end position="539"/>
    </location>
</feature>
<feature type="transmembrane region" description="Helical" evidence="7">
    <location>
        <begin position="16"/>
        <end position="40"/>
    </location>
</feature>
<protein>
    <submittedName>
        <fullName evidence="10">ATP-binding cassette transporter</fullName>
    </submittedName>
</protein>
<evidence type="ECO:0000256" key="3">
    <source>
        <dbReference type="ARBA" id="ARBA00022741"/>
    </source>
</evidence>
<evidence type="ECO:0000256" key="7">
    <source>
        <dbReference type="SAM" id="Phobius"/>
    </source>
</evidence>
<name>A0A1V1PCI0_9BACT</name>
<dbReference type="PANTHER" id="PTHR24221">
    <property type="entry name" value="ATP-BINDING CASSETTE SUB-FAMILY B"/>
    <property type="match status" value="1"/>
</dbReference>
<gene>
    <name evidence="10" type="ORF">OMM_01765</name>
</gene>
<dbReference type="Gene3D" id="3.40.50.300">
    <property type="entry name" value="P-loop containing nucleotide triphosphate hydrolases"/>
    <property type="match status" value="1"/>
</dbReference>
<dbReference type="Pfam" id="PF00005">
    <property type="entry name" value="ABC_tran"/>
    <property type="match status" value="1"/>
</dbReference>
<feature type="transmembrane region" description="Helical" evidence="7">
    <location>
        <begin position="52"/>
        <end position="71"/>
    </location>
</feature>
<keyword evidence="3" id="KW-0547">Nucleotide-binding</keyword>
<evidence type="ECO:0000256" key="6">
    <source>
        <dbReference type="ARBA" id="ARBA00023136"/>
    </source>
</evidence>
<feature type="transmembrane region" description="Helical" evidence="7">
    <location>
        <begin position="152"/>
        <end position="170"/>
    </location>
</feature>
<evidence type="ECO:0000259" key="9">
    <source>
        <dbReference type="PROSITE" id="PS50929"/>
    </source>
</evidence>
<dbReference type="NCBIfam" id="TIGR01194">
    <property type="entry name" value="cyc_pep_trnsptr"/>
    <property type="match status" value="1"/>
</dbReference>
<dbReference type="InterPro" id="IPR003439">
    <property type="entry name" value="ABC_transporter-like_ATP-bd"/>
</dbReference>
<sequence>MDLIQFYKKENEAPDLVPAIMVIAASIAQGLLLAVIIQAASMVAPGNLNFQYLLKYMFLFVIFMYGKTYALRSTSAVISRLIEKVKLRITDKIRKSSLLDIERMGNERIYSQLTNDTGQITESALLIMNSFQSCMMVCICAIYILFISQLAFLISIVSFVFVFVLYIFVFRKSYDEELDKTFQKDLSTMEMLNQILLGFKELKLNQAMSDDHFQHYQKVLEDTRWLKTKTGYKYVVHIMFSQVFYYAFFAIILFVLPAVSGATSNDVIKIIATGMFIMSPFNMFVGTIPLYIKSSKAIDNVYQLEKELDNHIKTGPTASDLGLRKIHSFKTIELKDLNFSHRDINGSALFTVGSINLKINAGELIFIAGGNGSGKTTLMKLLCGLYEPDSGSIILDGNSLEDATYPLYCDLFSVIMSDFYLFDRLYGIEKPDKSLIKLLLKQMKLDKKTDVIDSCFTNTHLSTGQRKRLALVTAILQNKPIYIFDEWAADQDMTFRDFYYETLLTELTNSGKTVIAVSHDDRYYHVADRVIKMEFGQFIS</sequence>
<dbReference type="EMBL" id="ATBP01000153">
    <property type="protein sequence ID" value="ETR72385.1"/>
    <property type="molecule type" value="Genomic_DNA"/>
</dbReference>